<dbReference type="Gene3D" id="3.40.630.30">
    <property type="match status" value="1"/>
</dbReference>
<dbReference type="GO" id="GO:0016747">
    <property type="term" value="F:acyltransferase activity, transferring groups other than amino-acyl groups"/>
    <property type="evidence" value="ECO:0007669"/>
    <property type="project" value="InterPro"/>
</dbReference>
<dbReference type="InterPro" id="IPR000182">
    <property type="entry name" value="GNAT_dom"/>
</dbReference>
<dbReference type="AlphaFoldDB" id="H6RDV0"/>
<evidence type="ECO:0000259" key="1">
    <source>
        <dbReference type="PROSITE" id="PS51186"/>
    </source>
</evidence>
<proteinExistence type="predicted"/>
<dbReference type="PROSITE" id="PS51186">
    <property type="entry name" value="GNAT"/>
    <property type="match status" value="1"/>
</dbReference>
<reference evidence="2" key="2">
    <citation type="submission" date="2012-02" db="EMBL/GenBank/DDBJ databases">
        <authorList>
            <person name="Genoscope - CEA"/>
        </authorList>
    </citation>
    <scope>NUCLEOTIDE SEQUENCE</scope>
</reference>
<reference evidence="2" key="1">
    <citation type="journal article" date="2012" name="Environ. Microbiol.">
        <title>Genomic content of uncultured Bacteroidetes from contrasting oceanic provinces in the North Atlantic Ocean.</title>
        <authorList>
            <person name="Gomez-Pereira P.R."/>
            <person name="Schuler M."/>
            <person name="Fuchs B.M."/>
            <person name="Bennke C."/>
            <person name="Teeling H."/>
            <person name="Waldmann J."/>
            <person name="Richter M."/>
            <person name="Barbe V."/>
            <person name="Bataille E."/>
            <person name="Glockner F.O."/>
            <person name="Amann R."/>
        </authorList>
    </citation>
    <scope>NUCLEOTIDE SEQUENCE</scope>
</reference>
<feature type="domain" description="N-acetyltransferase" evidence="1">
    <location>
        <begin position="12"/>
        <end position="175"/>
    </location>
</feature>
<name>H6RDV0_9BACT</name>
<dbReference type="InterPro" id="IPR016181">
    <property type="entry name" value="Acyl_CoA_acyltransferase"/>
</dbReference>
<dbReference type="InterPro" id="IPR050276">
    <property type="entry name" value="MshD_Acetyltransferase"/>
</dbReference>
<dbReference type="CDD" id="cd04301">
    <property type="entry name" value="NAT_SF"/>
    <property type="match status" value="1"/>
</dbReference>
<protein>
    <submittedName>
        <fullName evidence="2">GCN5-related N-acetyltransferase</fullName>
    </submittedName>
</protein>
<sequence>MPPEPSKTRKKFSVHLLAQGDVKVFQELAHEVWPITYKDVLSKDQISYMLEMMYSKEALRQQQQDGCDLYLLQADKHSIGFLSLQHNKDNSGKTKVQKIYVLTEYQGTGAGRFLMNFAIEEAKKQGAAAVFLNVNRYNKALYFYEHFGFKNMFSEDNDIGKGYFMEDYVMEMPITSA</sequence>
<dbReference type="Pfam" id="PF13673">
    <property type="entry name" value="Acetyltransf_10"/>
    <property type="match status" value="1"/>
</dbReference>
<organism evidence="2">
    <name type="scientific">uncultured Flavobacteriia bacterium</name>
    <dbReference type="NCBI Taxonomy" id="212695"/>
    <lineage>
        <taxon>Bacteria</taxon>
        <taxon>Pseudomonadati</taxon>
        <taxon>Bacteroidota</taxon>
        <taxon>Flavobacteriia</taxon>
        <taxon>environmental samples</taxon>
    </lineage>
</organism>
<keyword evidence="2" id="KW-0808">Transferase</keyword>
<dbReference type="EMBL" id="FO117573">
    <property type="protein sequence ID" value="CCF99211.1"/>
    <property type="molecule type" value="Genomic_DNA"/>
</dbReference>
<dbReference type="PANTHER" id="PTHR43617">
    <property type="entry name" value="L-AMINO ACID N-ACETYLTRANSFERASE"/>
    <property type="match status" value="1"/>
</dbReference>
<evidence type="ECO:0000313" key="2">
    <source>
        <dbReference type="EMBL" id="CCF99211.1"/>
    </source>
</evidence>
<accession>H6RDV0</accession>
<dbReference type="SUPFAM" id="SSF55729">
    <property type="entry name" value="Acyl-CoA N-acyltransferases (Nat)"/>
    <property type="match status" value="1"/>
</dbReference>
<gene>
    <name evidence="2" type="ORF">VIS_S3ASA20032</name>
</gene>